<proteinExistence type="predicted"/>
<dbReference type="EMBL" id="LR796502">
    <property type="protein sequence ID" value="CAB4149172.1"/>
    <property type="molecule type" value="Genomic_DNA"/>
</dbReference>
<protein>
    <submittedName>
        <fullName evidence="1">Uncharacterized protein</fullName>
    </submittedName>
</protein>
<reference evidence="1" key="1">
    <citation type="submission" date="2020-04" db="EMBL/GenBank/DDBJ databases">
        <authorList>
            <person name="Chiriac C."/>
            <person name="Salcher M."/>
            <person name="Ghai R."/>
            <person name="Kavagutti S V."/>
        </authorList>
    </citation>
    <scope>NUCLEOTIDE SEQUENCE</scope>
</reference>
<organism evidence="1">
    <name type="scientific">uncultured Caudovirales phage</name>
    <dbReference type="NCBI Taxonomy" id="2100421"/>
    <lineage>
        <taxon>Viruses</taxon>
        <taxon>Duplodnaviria</taxon>
        <taxon>Heunggongvirae</taxon>
        <taxon>Uroviricota</taxon>
        <taxon>Caudoviricetes</taxon>
        <taxon>Peduoviridae</taxon>
        <taxon>Maltschvirus</taxon>
        <taxon>Maltschvirus maltsch</taxon>
    </lineage>
</organism>
<sequence length="104" mass="12437">MFTVYPISLIDMGNELKVWKCHFCNEIHIIRDKFKYCTCCDYKPKEIMNEKNTALQLLEKFSTKRDALIAIDMMVTCYISIKGKEDIFVFFYEDVKREIMNLNN</sequence>
<evidence type="ECO:0000313" key="1">
    <source>
        <dbReference type="EMBL" id="CAB4149172.1"/>
    </source>
</evidence>
<gene>
    <name evidence="1" type="ORF">UFOVP523_48</name>
</gene>
<name>A0A6J5MRS4_9CAUD</name>
<accession>A0A6J5MRS4</accession>